<keyword evidence="2" id="KW-0812">Transmembrane</keyword>
<feature type="compositionally biased region" description="Basic and acidic residues" evidence="1">
    <location>
        <begin position="132"/>
        <end position="145"/>
    </location>
</feature>
<keyword evidence="4" id="KW-1185">Reference proteome</keyword>
<feature type="region of interest" description="Disordered" evidence="1">
    <location>
        <begin position="271"/>
        <end position="332"/>
    </location>
</feature>
<accession>A0A167ZYX6</accession>
<dbReference type="STRING" id="1081102.A0A167ZYX6"/>
<gene>
    <name evidence="3" type="ORF">SPI_00245</name>
</gene>
<feature type="region of interest" description="Disordered" evidence="1">
    <location>
        <begin position="377"/>
        <end position="436"/>
    </location>
</feature>
<dbReference type="AlphaFoldDB" id="A0A167ZYX6"/>
<dbReference type="EMBL" id="AZHD01000001">
    <property type="protein sequence ID" value="OAA68050.1"/>
    <property type="molecule type" value="Genomic_DNA"/>
</dbReference>
<evidence type="ECO:0000256" key="1">
    <source>
        <dbReference type="SAM" id="MobiDB-lite"/>
    </source>
</evidence>
<feature type="compositionally biased region" description="Low complexity" evidence="1">
    <location>
        <begin position="392"/>
        <end position="406"/>
    </location>
</feature>
<keyword evidence="2" id="KW-1133">Transmembrane helix</keyword>
<feature type="compositionally biased region" description="Basic and acidic residues" evidence="1">
    <location>
        <begin position="152"/>
        <end position="183"/>
    </location>
</feature>
<feature type="compositionally biased region" description="Low complexity" evidence="1">
    <location>
        <begin position="289"/>
        <end position="299"/>
    </location>
</feature>
<protein>
    <submittedName>
        <fullName evidence="3">Uncharacterized protein</fullName>
    </submittedName>
</protein>
<dbReference type="Proteomes" id="UP000076874">
    <property type="component" value="Unassembled WGS sequence"/>
</dbReference>
<keyword evidence="2" id="KW-0472">Membrane</keyword>
<evidence type="ECO:0000256" key="2">
    <source>
        <dbReference type="SAM" id="Phobius"/>
    </source>
</evidence>
<evidence type="ECO:0000313" key="4">
    <source>
        <dbReference type="Proteomes" id="UP000076874"/>
    </source>
</evidence>
<feature type="compositionally biased region" description="Polar residues" evidence="1">
    <location>
        <begin position="313"/>
        <end position="328"/>
    </location>
</feature>
<evidence type="ECO:0000313" key="3">
    <source>
        <dbReference type="EMBL" id="OAA68050.1"/>
    </source>
</evidence>
<proteinExistence type="predicted"/>
<reference evidence="3 4" key="1">
    <citation type="journal article" date="2016" name="Genome Biol. Evol.">
        <title>Divergent and convergent evolution of fungal pathogenicity.</title>
        <authorList>
            <person name="Shang Y."/>
            <person name="Xiao G."/>
            <person name="Zheng P."/>
            <person name="Cen K."/>
            <person name="Zhan S."/>
            <person name="Wang C."/>
        </authorList>
    </citation>
    <scope>NUCLEOTIDE SEQUENCE [LARGE SCALE GENOMIC DNA]</scope>
    <source>
        <strain evidence="3 4">RCEF 264</strain>
    </source>
</reference>
<feature type="region of interest" description="Disordered" evidence="1">
    <location>
        <begin position="117"/>
        <end position="204"/>
    </location>
</feature>
<comment type="caution">
    <text evidence="3">The sequence shown here is derived from an EMBL/GenBank/DDBJ whole genome shotgun (WGS) entry which is preliminary data.</text>
</comment>
<feature type="compositionally biased region" description="Pro residues" evidence="1">
    <location>
        <begin position="119"/>
        <end position="130"/>
    </location>
</feature>
<sequence length="960" mass="106755">MQPLFAVHNNVSLLSVNIAPSTFLASLTLALVFLSLYLPRLPSLPLPRFLSFGRRRPDNDTDIVLRKKKQRIVRGSDVFALAEEEEDDDDDDEDGHYLTTRQRRHRDLFLTDLRHRQLPPLPALPPPPDLPLLREHGEVNSNRERTSKKRSTRNDGERLRRDKEKEREKEKEKEKAKLREKQQRSSSSAAPRPGQPPPTWSSADVGTIQETSILILSKPAAGAAATVTGTKTELITKRPGSATSLTAMAPTPAEMTEDGYYLAQLDVTPLASGPSSRLPRRPDSLHGVQQPQPQLPLQLGTGPHHQHHHHQQFLPQASENYSPNQSGFLETDTDNESMLDSVSVGGYSPPAWRRLGNGDRSSGFWRKGDNILGSSTVTQVAQQPALPESSTSTAPLSSPFLAPSPLQGRHQQPRKDTHRHPYSRESSPGFDSDDEDAVNEIIGYDDEVDRQLSQDHWRVGGNDVDAVLERAIRTRLPGSESPFKERSPEPEPVFHDVASRMTCIPDAVEDEIQKVVKEETPQLTFHESSENYIRFAVRAEVQHRTDLIELVIGFIGTKVRFVTRSWTHMVGSLLLGLLSFAVMRFLFQPAGLRPVPDLVKVAGIARSFEPLIYYSENGVVQVGDLQATGVAVWDLSESVRHSNLTSAPIIVTELDELSETLKTLAMELTRFFSNVDGDIDAILIVMDWARRELSQLNQQPSSSLSSLLPLMTSAYDNIHDLLSSTGVLENATTGTPTLAGSVVTALFGMSGHQRTRSTLRRTFHEFLGVLEEAVNSELQHSLALFALFEAVDRQFHNLGRSVGRETSVQAERHADLLSGLWVRILGPNAAEVKKYEQNRELLHSVHQKTVRNKGLLVEHNHRLLALKASLENLRRMLVSPLVRSVNSSTLTLGEQIRGLEDVGVYLERVRTRQKGKLMEMLYGAGTLRNNWVGSGDAVRPATAVGAVSYEASRMLDDSQP</sequence>
<dbReference type="OrthoDB" id="4202871at2759"/>
<organism evidence="3 4">
    <name type="scientific">Niveomyces insectorum RCEF 264</name>
    <dbReference type="NCBI Taxonomy" id="1081102"/>
    <lineage>
        <taxon>Eukaryota</taxon>
        <taxon>Fungi</taxon>
        <taxon>Dikarya</taxon>
        <taxon>Ascomycota</taxon>
        <taxon>Pezizomycotina</taxon>
        <taxon>Sordariomycetes</taxon>
        <taxon>Hypocreomycetidae</taxon>
        <taxon>Hypocreales</taxon>
        <taxon>Cordycipitaceae</taxon>
        <taxon>Niveomyces</taxon>
    </lineage>
</organism>
<feature type="transmembrane region" description="Helical" evidence="2">
    <location>
        <begin position="18"/>
        <end position="38"/>
    </location>
</feature>
<name>A0A167ZYX6_9HYPO</name>